<dbReference type="GO" id="GO:0005789">
    <property type="term" value="C:endoplasmic reticulum membrane"/>
    <property type="evidence" value="ECO:0007669"/>
    <property type="project" value="UniProtKB-SubCell"/>
</dbReference>
<accession>A0A8K1CDL3</accession>
<keyword evidence="7 8" id="KW-0472">Membrane</keyword>
<proteinExistence type="inferred from homology"/>
<dbReference type="PANTHER" id="PTHR22760:SF4">
    <property type="entry name" value="GPI MANNOSYLTRANSFERASE 3"/>
    <property type="match status" value="1"/>
</dbReference>
<dbReference type="Pfam" id="PF03901">
    <property type="entry name" value="Glyco_transf_22"/>
    <property type="match status" value="1"/>
</dbReference>
<feature type="transmembrane region" description="Helical" evidence="8">
    <location>
        <begin position="186"/>
        <end position="206"/>
    </location>
</feature>
<evidence type="ECO:0000313" key="9">
    <source>
        <dbReference type="EMBL" id="TMW60845.1"/>
    </source>
</evidence>
<comment type="similarity">
    <text evidence="8">Belongs to the glycosyltransferase 22 family.</text>
</comment>
<keyword evidence="6 8" id="KW-1133">Transmembrane helix</keyword>
<protein>
    <recommendedName>
        <fullName evidence="8">Mannosyltransferase</fullName>
        <ecNumber evidence="8">2.4.1.-</ecNumber>
    </recommendedName>
</protein>
<evidence type="ECO:0000256" key="4">
    <source>
        <dbReference type="ARBA" id="ARBA00022692"/>
    </source>
</evidence>
<dbReference type="GO" id="GO:0000026">
    <property type="term" value="F:alpha-1,2-mannosyltransferase activity"/>
    <property type="evidence" value="ECO:0007669"/>
    <property type="project" value="TreeGrafter"/>
</dbReference>
<keyword evidence="5 8" id="KW-0256">Endoplasmic reticulum</keyword>
<comment type="caution">
    <text evidence="9">The sequence shown here is derived from an EMBL/GenBank/DDBJ whole genome shotgun (WGS) entry which is preliminary data.</text>
</comment>
<gene>
    <name evidence="9" type="ORF">Poli38472_000887</name>
</gene>
<evidence type="ECO:0000256" key="7">
    <source>
        <dbReference type="ARBA" id="ARBA00023136"/>
    </source>
</evidence>
<keyword evidence="4 8" id="KW-0812">Transmembrane</keyword>
<dbReference type="OrthoDB" id="416834at2759"/>
<comment type="subcellular location">
    <subcellularLocation>
        <location evidence="1 8">Endoplasmic reticulum membrane</location>
        <topology evidence="1 8">Multi-pass membrane protein</topology>
    </subcellularLocation>
</comment>
<dbReference type="EMBL" id="SPLM01000108">
    <property type="protein sequence ID" value="TMW60845.1"/>
    <property type="molecule type" value="Genomic_DNA"/>
</dbReference>
<dbReference type="Proteomes" id="UP000794436">
    <property type="component" value="Unassembled WGS sequence"/>
</dbReference>
<keyword evidence="10" id="KW-1185">Reference proteome</keyword>
<reference evidence="9" key="1">
    <citation type="submission" date="2019-03" db="EMBL/GenBank/DDBJ databases">
        <title>Long read genome sequence of the mycoparasitic Pythium oligandrum ATCC 38472 isolated from sugarbeet rhizosphere.</title>
        <authorList>
            <person name="Gaulin E."/>
        </authorList>
    </citation>
    <scope>NUCLEOTIDE SEQUENCE</scope>
    <source>
        <strain evidence="9">ATCC 38472_TT</strain>
    </source>
</reference>
<evidence type="ECO:0000313" key="10">
    <source>
        <dbReference type="Proteomes" id="UP000794436"/>
    </source>
</evidence>
<evidence type="ECO:0000256" key="6">
    <source>
        <dbReference type="ARBA" id="ARBA00022989"/>
    </source>
</evidence>
<name>A0A8K1CDL3_PYTOL</name>
<evidence type="ECO:0000256" key="5">
    <source>
        <dbReference type="ARBA" id="ARBA00022824"/>
    </source>
</evidence>
<dbReference type="EC" id="2.4.1.-" evidence="8"/>
<evidence type="ECO:0000256" key="2">
    <source>
        <dbReference type="ARBA" id="ARBA00022676"/>
    </source>
</evidence>
<dbReference type="PANTHER" id="PTHR22760">
    <property type="entry name" value="GLYCOSYLTRANSFERASE"/>
    <property type="match status" value="1"/>
</dbReference>
<dbReference type="InterPro" id="IPR005599">
    <property type="entry name" value="GPI_mannosylTrfase"/>
</dbReference>
<evidence type="ECO:0000256" key="3">
    <source>
        <dbReference type="ARBA" id="ARBA00022679"/>
    </source>
</evidence>
<organism evidence="9 10">
    <name type="scientific">Pythium oligandrum</name>
    <name type="common">Mycoparasitic fungus</name>
    <dbReference type="NCBI Taxonomy" id="41045"/>
    <lineage>
        <taxon>Eukaryota</taxon>
        <taxon>Sar</taxon>
        <taxon>Stramenopiles</taxon>
        <taxon>Oomycota</taxon>
        <taxon>Peronosporomycetes</taxon>
        <taxon>Pythiales</taxon>
        <taxon>Pythiaceae</taxon>
        <taxon>Pythium</taxon>
    </lineage>
</organism>
<evidence type="ECO:0000256" key="1">
    <source>
        <dbReference type="ARBA" id="ARBA00004477"/>
    </source>
</evidence>
<keyword evidence="2 8" id="KW-0328">Glycosyltransferase</keyword>
<feature type="transmembrane region" description="Helical" evidence="8">
    <location>
        <begin position="226"/>
        <end position="245"/>
    </location>
</feature>
<comment type="caution">
    <text evidence="8">Lacks conserved residue(s) required for the propagation of feature annotation.</text>
</comment>
<keyword evidence="3" id="KW-0808">Transferase</keyword>
<sequence length="443" mass="50983">MLEQLVRSRWVWLAIALFRVWNALFVRTAFNPDEYWQSTEVAHRMVFGYGYLTWEWQDDARLRGYAHPALFALLYKALELLGLDSRWAIAYGPRVLQGGLASLNDYFTYKLALVYFDQKTAKWTLVCHLVSWFIFYVMVRPFSNSIETICTTAALANWPWAFLNTRKKDDEEVDVNALIDSRRLKALSWAALGVLFRPTNAVLWIYLGGVHLLQSGDRARLLVKRVLPIALVTLGTMVIIDRVGYGEWTFVPFNFLKFNLLEGKDRLYGVHPWNWYFTQGYPSIVGTFAPLFLTGWLTAPALKKELGNVIFWTLFIYSWSAHKEFRFVLPLLPPALVYTGYCLRNLEQGLNRERPEGCESHQLERDPLGFVTRKYEFTTDTVSSDKEPLPDYIVLFSTTLPPVQKLLTRAGYTEAASFFHSQVSGDADDPEAAAAMLVFKHHP</sequence>
<evidence type="ECO:0000256" key="8">
    <source>
        <dbReference type="RuleBase" id="RU363075"/>
    </source>
</evidence>
<dbReference type="AlphaFoldDB" id="A0A8K1CDL3"/>
<dbReference type="GO" id="GO:0006506">
    <property type="term" value="P:GPI anchor biosynthetic process"/>
    <property type="evidence" value="ECO:0007669"/>
    <property type="project" value="TreeGrafter"/>
</dbReference>